<dbReference type="InterPro" id="IPR028081">
    <property type="entry name" value="Leu-bd"/>
</dbReference>
<feature type="signal peptide" evidence="3">
    <location>
        <begin position="1"/>
        <end position="20"/>
    </location>
</feature>
<evidence type="ECO:0000256" key="3">
    <source>
        <dbReference type="SAM" id="SignalP"/>
    </source>
</evidence>
<comment type="similarity">
    <text evidence="1">Belongs to the leucine-binding protein family.</text>
</comment>
<dbReference type="SUPFAM" id="SSF53822">
    <property type="entry name" value="Periplasmic binding protein-like I"/>
    <property type="match status" value="1"/>
</dbReference>
<dbReference type="PANTHER" id="PTHR47235">
    <property type="entry name" value="BLR6548 PROTEIN"/>
    <property type="match status" value="1"/>
</dbReference>
<name>A0A1X7A0R3_9RHOB</name>
<evidence type="ECO:0000256" key="1">
    <source>
        <dbReference type="ARBA" id="ARBA00010062"/>
    </source>
</evidence>
<feature type="chain" id="PRO_5012326832" description="Leucine-binding protein domain-containing protein" evidence="3">
    <location>
        <begin position="21"/>
        <end position="433"/>
    </location>
</feature>
<dbReference type="Pfam" id="PF13458">
    <property type="entry name" value="Peripla_BP_6"/>
    <property type="match status" value="1"/>
</dbReference>
<dbReference type="Gene3D" id="3.40.50.2300">
    <property type="match status" value="2"/>
</dbReference>
<evidence type="ECO:0000259" key="4">
    <source>
        <dbReference type="Pfam" id="PF13458"/>
    </source>
</evidence>
<evidence type="ECO:0000256" key="2">
    <source>
        <dbReference type="ARBA" id="ARBA00022729"/>
    </source>
</evidence>
<dbReference type="RefSeq" id="WP_085793093.1">
    <property type="nucleotide sequence ID" value="NZ_FWFK01000007.1"/>
</dbReference>
<dbReference type="AlphaFoldDB" id="A0A1X7A0R3"/>
<organism evidence="5 6">
    <name type="scientific">Roseivivax jejudonensis</name>
    <dbReference type="NCBI Taxonomy" id="1529041"/>
    <lineage>
        <taxon>Bacteria</taxon>
        <taxon>Pseudomonadati</taxon>
        <taxon>Pseudomonadota</taxon>
        <taxon>Alphaproteobacteria</taxon>
        <taxon>Rhodobacterales</taxon>
        <taxon>Roseobacteraceae</taxon>
        <taxon>Roseivivax</taxon>
    </lineage>
</organism>
<reference evidence="5 6" key="1">
    <citation type="submission" date="2017-03" db="EMBL/GenBank/DDBJ databases">
        <authorList>
            <person name="Afonso C.L."/>
            <person name="Miller P.J."/>
            <person name="Scott M.A."/>
            <person name="Spackman E."/>
            <person name="Goraichik I."/>
            <person name="Dimitrov K.M."/>
            <person name="Suarez D.L."/>
            <person name="Swayne D.E."/>
        </authorList>
    </citation>
    <scope>NUCLEOTIDE SEQUENCE [LARGE SCALE GENOMIC DNA]</scope>
    <source>
        <strain evidence="5 6">CECT 8625</strain>
    </source>
</reference>
<proteinExistence type="inferred from homology"/>
<dbReference type="EMBL" id="FWFK01000007">
    <property type="protein sequence ID" value="SLN66910.1"/>
    <property type="molecule type" value="Genomic_DNA"/>
</dbReference>
<dbReference type="PANTHER" id="PTHR47235:SF1">
    <property type="entry name" value="BLR6548 PROTEIN"/>
    <property type="match status" value="1"/>
</dbReference>
<evidence type="ECO:0000313" key="6">
    <source>
        <dbReference type="Proteomes" id="UP000193570"/>
    </source>
</evidence>
<keyword evidence="2 3" id="KW-0732">Signal</keyword>
<dbReference type="CDD" id="cd06334">
    <property type="entry name" value="PBP1_ABC_ligand_binding-like"/>
    <property type="match status" value="1"/>
</dbReference>
<sequence>MKTLASIAVAAALIGTGALAQSETLNVPNFSYRTGPFASTGIPLMNGQRDYLVMLNERDGGIGGLEINYSECETGYNTEAGVECYERTKATALVTQPWSTGITLQVLPQTNIDEIPIFAPGYGFSPMRDGRVFQWAFNIPAGYWDGASMLIQALLEENDGSLEGKKIAFLHLDHPYGKEPLPFFEDAAERQGFELLPIPVGLTEMQNQSAQWLQIRRESPDYVIMWAWGAMNGAALKEAARTRYPMDQFLSVWWGAHTDDLEPLGEDGTGFRSISWSKPVDDAPAMQAIREHVIDAGLSLTDAEQAGEVYYQRGVVMSAILAEAIRVAQENAGTPEITPADMRYGFENLDMTEARLEELGIAGMVPPFETSCADHTGQGGGWMLEWNGSEFVQASDLLTPEMDKIMPLVESNAQDYADTNAPWPTNEECNVGG</sequence>
<gene>
    <name evidence="5" type="ORF">ROJ8625_03409</name>
</gene>
<dbReference type="InterPro" id="IPR028082">
    <property type="entry name" value="Peripla_BP_I"/>
</dbReference>
<protein>
    <recommendedName>
        <fullName evidence="4">Leucine-binding protein domain-containing protein</fullName>
    </recommendedName>
</protein>
<keyword evidence="6" id="KW-1185">Reference proteome</keyword>
<dbReference type="OrthoDB" id="8184122at2"/>
<dbReference type="Proteomes" id="UP000193570">
    <property type="component" value="Unassembled WGS sequence"/>
</dbReference>
<feature type="domain" description="Leucine-binding protein" evidence="4">
    <location>
        <begin position="26"/>
        <end position="387"/>
    </location>
</feature>
<accession>A0A1X7A0R3</accession>
<evidence type="ECO:0000313" key="5">
    <source>
        <dbReference type="EMBL" id="SLN66910.1"/>
    </source>
</evidence>